<reference evidence="1" key="1">
    <citation type="submission" date="2021-06" db="EMBL/GenBank/DDBJ databases">
        <authorList>
            <person name="Kallberg Y."/>
            <person name="Tangrot J."/>
            <person name="Rosling A."/>
        </authorList>
    </citation>
    <scope>NUCLEOTIDE SEQUENCE</scope>
    <source>
        <strain evidence="1">87-6 pot B 2015</strain>
    </source>
</reference>
<gene>
    <name evidence="1" type="ORF">FMOSSE_LOCUS3230</name>
</gene>
<organism evidence="1 2">
    <name type="scientific">Funneliformis mosseae</name>
    <name type="common">Endomycorrhizal fungus</name>
    <name type="synonym">Glomus mosseae</name>
    <dbReference type="NCBI Taxonomy" id="27381"/>
    <lineage>
        <taxon>Eukaryota</taxon>
        <taxon>Fungi</taxon>
        <taxon>Fungi incertae sedis</taxon>
        <taxon>Mucoromycota</taxon>
        <taxon>Glomeromycotina</taxon>
        <taxon>Glomeromycetes</taxon>
        <taxon>Glomerales</taxon>
        <taxon>Glomeraceae</taxon>
        <taxon>Funneliformis</taxon>
    </lineage>
</organism>
<protein>
    <submittedName>
        <fullName evidence="1">3655_t:CDS:1</fullName>
    </submittedName>
</protein>
<accession>A0A9N8WCI2</accession>
<evidence type="ECO:0000313" key="1">
    <source>
        <dbReference type="EMBL" id="CAG8485143.1"/>
    </source>
</evidence>
<sequence length="43" mass="4504">MSACSKVTTIVVSSVKTSLPFSLLSRRGSTFIITGVSLLSLLC</sequence>
<dbReference type="Proteomes" id="UP000789375">
    <property type="component" value="Unassembled WGS sequence"/>
</dbReference>
<evidence type="ECO:0000313" key="2">
    <source>
        <dbReference type="Proteomes" id="UP000789375"/>
    </source>
</evidence>
<name>A0A9N8WCI2_FUNMO</name>
<proteinExistence type="predicted"/>
<keyword evidence="2" id="KW-1185">Reference proteome</keyword>
<dbReference type="EMBL" id="CAJVPP010000461">
    <property type="protein sequence ID" value="CAG8485143.1"/>
    <property type="molecule type" value="Genomic_DNA"/>
</dbReference>
<comment type="caution">
    <text evidence="1">The sequence shown here is derived from an EMBL/GenBank/DDBJ whole genome shotgun (WGS) entry which is preliminary data.</text>
</comment>
<dbReference type="AlphaFoldDB" id="A0A9N8WCI2"/>